<evidence type="ECO:0000313" key="3">
    <source>
        <dbReference type="Proteomes" id="UP000187429"/>
    </source>
</evidence>
<reference evidence="3" key="1">
    <citation type="submission" date="2017-01" db="EMBL/GenBank/DDBJ databases">
        <authorList>
            <person name="Wang Y."/>
            <person name="White M."/>
            <person name="Kvist S."/>
            <person name="Moncalvo J.-M."/>
        </authorList>
    </citation>
    <scope>NUCLEOTIDE SEQUENCE [LARGE SCALE GENOMIC DNA]</scope>
    <source>
        <strain evidence="3">ID-206-W2</strain>
    </source>
</reference>
<dbReference type="EMBL" id="LSSM01006861">
    <property type="protein sequence ID" value="OMJ09910.1"/>
    <property type="molecule type" value="Genomic_DNA"/>
</dbReference>
<feature type="region of interest" description="Disordered" evidence="1">
    <location>
        <begin position="809"/>
        <end position="833"/>
    </location>
</feature>
<feature type="region of interest" description="Disordered" evidence="1">
    <location>
        <begin position="444"/>
        <end position="473"/>
    </location>
</feature>
<feature type="region of interest" description="Disordered" evidence="1">
    <location>
        <begin position="935"/>
        <end position="964"/>
    </location>
</feature>
<proteinExistence type="predicted"/>
<evidence type="ECO:0000313" key="2">
    <source>
        <dbReference type="EMBL" id="OMJ09910.1"/>
    </source>
</evidence>
<feature type="compositionally biased region" description="Basic and acidic residues" evidence="1">
    <location>
        <begin position="818"/>
        <end position="828"/>
    </location>
</feature>
<accession>A0A1R1X5M5</accession>
<name>A0A1R1X5M5_9FUNG</name>
<dbReference type="OrthoDB" id="5682681at2759"/>
<dbReference type="Proteomes" id="UP000187429">
    <property type="component" value="Unassembled WGS sequence"/>
</dbReference>
<sequence length="1368" mass="156956">MNPPRERKIKEYTDEREGLAKVKFGDANFKRLLNSKSVSYIMKNLIKKKKPQILNEKDIKYKKEKDVVKSKVIEIENYNEEKLTQEGRVDNCKVKRDKFQFVPINDPGIGGDIKNFKIDIISDLNKVTIDTLNLTSMGSPISSSISSNESTYSLSKNRKKELTCTLGRRSLAKKKNFEIKNGGRYKGIRGIDPHIKTGLRIGNEKLYKEFENPDEMKKGKSNVVSIRNKKSFLKSEKPETTYKLNLSLVPLVKKDGVENEFVPVYGEDRVYSSRVCKEGNVYSTSSKGEMVPNTPVLQKINFFPSRDEKFVKKAKSFGRLNYEYSEASNISKVRTFHESSKINKFGIDNNKRFISLGDKMFRYTQISGAKKFEKISYVVDRNHGSKENVFGDHGSAIQTLNRVESKQFKYIVENQGTKITKQKILETTKKINKYLESKMALHQDLEKNPQESNSYKSDDIGPESKNTDDYDTSTEIDHCKKLGLITSTTINKQSNDESPGNYYGTYNNDSTYEYEPDSCDESKPGNSFSDLPSKITVIDRSEIELSRKPIIIAGKIEKKKLIGINKNVYVKKLRRYQKFAGIGRVDMISMNNINNTELRFRAYPISKRYRYETFRRRKILKWRKRKIDQYFIGKKMTKEGVNKHLMRRKKVKNALLGDANATNCIEKIKSPTLCQIDDLSEISRRLSDGETFCIKTKNFGLESMPEPKWLEKRSGFDSKKGLDIYNIRSEWNAASRKMDYNFSEDSISEIRIFPELISPMNFRDSDKLPSSYSMERPKNSTNSIQMRKEEGINSSNILRYKEIKSKVNSEYGYPPSGDHSKPNPRETKSSMSIKEGYIAKKKVPESINGSLSSDNESLAKLYERAIRIPSLIGKSLFNIKYKNSNVGQDSIGDSQNSKKLQNINKKVLKPKKSMMSFSEYLGNLEERTSLKTNYSDNVPSINKKKSSSYISSNPTVREQSSQRNVQKSYASTIYDGQIRSKVPPLQAVQKSRTSDGVTSLMYGHGYGHETLAFSPSMRPVSDLIFADTDTISVRSENAMNRVPNRHTSFYVEKQSRALREVKSFNFDNRSVAGSSTSSSAFRGNRKSMYAELIEFQKKKGNKVLREKEELLEIFENRRFLNSKNTKNYYGFELGGNGIGSGTKSFRNKGTFLTDMIPEKRKTKRYNDYINPLTSNKEHDKEYFEFVSRTDGKRSSVTGPNLSMGPRSQSALPISSMNFSHQYSNHSLHSPQYNPSIYSLGSPVYTNSDYKAQLYSPSIASSYISNYNLNYGSPLHSPNYNSQYFHTDPQKYTLKKAKSLISESTFLPPGMKPDHDLKTAYSFNSQYPEVNQNYYLRDPNYSSYYYENDTSFTVPPVPINSKVYKMYKR</sequence>
<feature type="compositionally biased region" description="Polar residues" evidence="1">
    <location>
        <begin position="769"/>
        <end position="785"/>
    </location>
</feature>
<keyword evidence="3" id="KW-1185">Reference proteome</keyword>
<feature type="compositionally biased region" description="Polar residues" evidence="1">
    <location>
        <begin position="954"/>
        <end position="964"/>
    </location>
</feature>
<evidence type="ECO:0000256" key="1">
    <source>
        <dbReference type="SAM" id="MobiDB-lite"/>
    </source>
</evidence>
<gene>
    <name evidence="2" type="ORF">AYI69_g10455</name>
</gene>
<organism evidence="2 3">
    <name type="scientific">Smittium culicis</name>
    <dbReference type="NCBI Taxonomy" id="133412"/>
    <lineage>
        <taxon>Eukaryota</taxon>
        <taxon>Fungi</taxon>
        <taxon>Fungi incertae sedis</taxon>
        <taxon>Zoopagomycota</taxon>
        <taxon>Kickxellomycotina</taxon>
        <taxon>Harpellomycetes</taxon>
        <taxon>Harpellales</taxon>
        <taxon>Legeriomycetaceae</taxon>
        <taxon>Smittium</taxon>
    </lineage>
</organism>
<protein>
    <submittedName>
        <fullName evidence="2">Uncharacterized protein</fullName>
    </submittedName>
</protein>
<feature type="region of interest" description="Disordered" evidence="1">
    <location>
        <begin position="769"/>
        <end position="791"/>
    </location>
</feature>
<comment type="caution">
    <text evidence="2">The sequence shown here is derived from an EMBL/GenBank/DDBJ whole genome shotgun (WGS) entry which is preliminary data.</text>
</comment>